<keyword evidence="2" id="KW-1185">Reference proteome</keyword>
<evidence type="ECO:0000313" key="1">
    <source>
        <dbReference type="EMBL" id="CAI2372287.1"/>
    </source>
</evidence>
<name>A0AAD1UNY1_EUPCR</name>
<protein>
    <submittedName>
        <fullName evidence="1">Uncharacterized protein</fullName>
    </submittedName>
</protein>
<accession>A0AAD1UNY1</accession>
<gene>
    <name evidence="1" type="ORF">ECRASSUSDP1_LOCUS13616</name>
</gene>
<sequence>MKKPGLYLIQDKLKTNMTCPQKKLETFNTHRFNKMSKISPKRLKKHKLIMNKRHCKILNLQGLMMKKRGRSRRLLDKHKHPYFKSLKDHKKLIIEPTHSLSTERYYPKKEYKDKHFIRDILTDRDDKEHSRNVEDCQIGNFSLSATQVGCSQRDRTSIGQYQTFSTNLKICGRGIKDVKDQIKDYQKKIEFQKFKELSNSMTENDRGISRLHRLLLDTSRLLEPKIKTPGRRNINFADHGERNIVFSSTGISKMIFQ</sequence>
<proteinExistence type="predicted"/>
<reference evidence="1" key="1">
    <citation type="submission" date="2023-07" db="EMBL/GenBank/DDBJ databases">
        <authorList>
            <consortium name="AG Swart"/>
            <person name="Singh M."/>
            <person name="Singh A."/>
            <person name="Seah K."/>
            <person name="Emmerich C."/>
        </authorList>
    </citation>
    <scope>NUCLEOTIDE SEQUENCE</scope>
    <source>
        <strain evidence="1">DP1</strain>
    </source>
</reference>
<dbReference type="Proteomes" id="UP001295684">
    <property type="component" value="Unassembled WGS sequence"/>
</dbReference>
<dbReference type="EMBL" id="CAMPGE010013563">
    <property type="protein sequence ID" value="CAI2372287.1"/>
    <property type="molecule type" value="Genomic_DNA"/>
</dbReference>
<dbReference type="AlphaFoldDB" id="A0AAD1UNY1"/>
<organism evidence="1 2">
    <name type="scientific">Euplotes crassus</name>
    <dbReference type="NCBI Taxonomy" id="5936"/>
    <lineage>
        <taxon>Eukaryota</taxon>
        <taxon>Sar</taxon>
        <taxon>Alveolata</taxon>
        <taxon>Ciliophora</taxon>
        <taxon>Intramacronucleata</taxon>
        <taxon>Spirotrichea</taxon>
        <taxon>Hypotrichia</taxon>
        <taxon>Euplotida</taxon>
        <taxon>Euplotidae</taxon>
        <taxon>Moneuplotes</taxon>
    </lineage>
</organism>
<evidence type="ECO:0000313" key="2">
    <source>
        <dbReference type="Proteomes" id="UP001295684"/>
    </source>
</evidence>
<comment type="caution">
    <text evidence="1">The sequence shown here is derived from an EMBL/GenBank/DDBJ whole genome shotgun (WGS) entry which is preliminary data.</text>
</comment>